<reference evidence="1 2" key="2">
    <citation type="journal article" date="2022" name="Mar. Drugs">
        <title>Bioassay-Guided Fractionation Leads to the Detection of Cholic Acid Generated by the Rare Thalassomonas sp.</title>
        <authorList>
            <person name="Pheiffer F."/>
            <person name="Schneider Y.K."/>
            <person name="Hansen E.H."/>
            <person name="Andersen J.H."/>
            <person name="Isaksson J."/>
            <person name="Busche T."/>
            <person name="R C."/>
            <person name="Kalinowski J."/>
            <person name="Zyl L.V."/>
            <person name="Trindade M."/>
        </authorList>
    </citation>
    <scope>NUCLEOTIDE SEQUENCE [LARGE SCALE GENOMIC DNA]</scope>
    <source>
        <strain evidence="1 2">A5K-106</strain>
    </source>
</reference>
<dbReference type="Proteomes" id="UP000032568">
    <property type="component" value="Chromosome pTact"/>
</dbReference>
<sequence length="85" mass="9603">MNYSVGIILKGLIVQITKERAPWCEHCQAATPAVQQVLTEKVPLGRAFKIKLWPTLTLMHHGKEVACLVRTLSVEEVRQLVLKIK</sequence>
<dbReference type="EMBL" id="CP059736">
    <property type="protein sequence ID" value="WDE02152.1"/>
    <property type="molecule type" value="Genomic_DNA"/>
</dbReference>
<accession>A0AAE9YX43</accession>
<protein>
    <submittedName>
        <fullName evidence="1">Thioredoxin family protein</fullName>
    </submittedName>
</protein>
<evidence type="ECO:0000313" key="1">
    <source>
        <dbReference type="EMBL" id="WDE02152.1"/>
    </source>
</evidence>
<evidence type="ECO:0000313" key="2">
    <source>
        <dbReference type="Proteomes" id="UP000032568"/>
    </source>
</evidence>
<dbReference type="AlphaFoldDB" id="A0AAE9YX43"/>
<dbReference type="SUPFAM" id="SSF52833">
    <property type="entry name" value="Thioredoxin-like"/>
    <property type="match status" value="1"/>
</dbReference>
<name>A0AAE9YX43_9GAMM</name>
<gene>
    <name evidence="1" type="ORF">SG35_030815</name>
</gene>
<keyword evidence="2" id="KW-1185">Reference proteome</keyword>
<proteinExistence type="predicted"/>
<dbReference type="Gene3D" id="3.40.30.10">
    <property type="entry name" value="Glutaredoxin"/>
    <property type="match status" value="1"/>
</dbReference>
<reference evidence="1 2" key="1">
    <citation type="journal article" date="2015" name="Genome Announc.">
        <title>Draft Genome Sequences of Marine Isolates of Thalassomonas viridans and Thalassomonas actiniarum.</title>
        <authorList>
            <person name="Olonade I."/>
            <person name="van Zyl L.J."/>
            <person name="Trindade M."/>
        </authorList>
    </citation>
    <scope>NUCLEOTIDE SEQUENCE [LARGE SCALE GENOMIC DNA]</scope>
    <source>
        <strain evidence="1 2">A5K-106</strain>
    </source>
</reference>
<dbReference type="RefSeq" id="WP_044831011.1">
    <property type="nucleotide sequence ID" value="NZ_CP059736.1"/>
</dbReference>
<dbReference type="CDD" id="cd02947">
    <property type="entry name" value="TRX_family"/>
    <property type="match status" value="1"/>
</dbReference>
<dbReference type="KEGG" id="tact:SG35_030815"/>
<dbReference type="InterPro" id="IPR036249">
    <property type="entry name" value="Thioredoxin-like_sf"/>
</dbReference>
<organism evidence="1 2">
    <name type="scientific">Thalassomonas actiniarum</name>
    <dbReference type="NCBI Taxonomy" id="485447"/>
    <lineage>
        <taxon>Bacteria</taxon>
        <taxon>Pseudomonadati</taxon>
        <taxon>Pseudomonadota</taxon>
        <taxon>Gammaproteobacteria</taxon>
        <taxon>Alteromonadales</taxon>
        <taxon>Colwelliaceae</taxon>
        <taxon>Thalassomonas</taxon>
    </lineage>
</organism>